<gene>
    <name evidence="1" type="ORF">PR048_031424</name>
</gene>
<dbReference type="EMBL" id="JARBHB010000015">
    <property type="protein sequence ID" value="KAJ8867621.1"/>
    <property type="molecule type" value="Genomic_DNA"/>
</dbReference>
<feature type="non-terminal residue" evidence="1">
    <location>
        <position position="60"/>
    </location>
</feature>
<keyword evidence="2" id="KW-1185">Reference proteome</keyword>
<evidence type="ECO:0000313" key="1">
    <source>
        <dbReference type="EMBL" id="KAJ8867621.1"/>
    </source>
</evidence>
<comment type="caution">
    <text evidence="1">The sequence shown here is derived from an EMBL/GenBank/DDBJ whole genome shotgun (WGS) entry which is preliminary data.</text>
</comment>
<name>A0ABQ9G574_9NEOP</name>
<organism evidence="1 2">
    <name type="scientific">Dryococelus australis</name>
    <dbReference type="NCBI Taxonomy" id="614101"/>
    <lineage>
        <taxon>Eukaryota</taxon>
        <taxon>Metazoa</taxon>
        <taxon>Ecdysozoa</taxon>
        <taxon>Arthropoda</taxon>
        <taxon>Hexapoda</taxon>
        <taxon>Insecta</taxon>
        <taxon>Pterygota</taxon>
        <taxon>Neoptera</taxon>
        <taxon>Polyneoptera</taxon>
        <taxon>Phasmatodea</taxon>
        <taxon>Verophasmatodea</taxon>
        <taxon>Anareolatae</taxon>
        <taxon>Phasmatidae</taxon>
        <taxon>Eurycanthinae</taxon>
        <taxon>Dryococelus</taxon>
    </lineage>
</organism>
<accession>A0ABQ9G574</accession>
<proteinExistence type="predicted"/>
<evidence type="ECO:0000313" key="2">
    <source>
        <dbReference type="Proteomes" id="UP001159363"/>
    </source>
</evidence>
<dbReference type="Proteomes" id="UP001159363">
    <property type="component" value="Chromosome 14"/>
</dbReference>
<reference evidence="1 2" key="1">
    <citation type="submission" date="2023-02" db="EMBL/GenBank/DDBJ databases">
        <title>LHISI_Scaffold_Assembly.</title>
        <authorList>
            <person name="Stuart O.P."/>
            <person name="Cleave R."/>
            <person name="Magrath M.J.L."/>
            <person name="Mikheyev A.S."/>
        </authorList>
    </citation>
    <scope>NUCLEOTIDE SEQUENCE [LARGE SCALE GENOMIC DNA]</scope>
    <source>
        <strain evidence="1">Daus_M_001</strain>
        <tissue evidence="1">Leg muscle</tissue>
    </source>
</reference>
<sequence length="60" mass="7120">MLLHTAKGREELDTFYVLFKELREDEEGQFHRLAICTSIASEPKTEELYETCRNVSYFCK</sequence>
<protein>
    <submittedName>
        <fullName evidence="1">Uncharacterized protein</fullName>
    </submittedName>
</protein>